<accession>A0ABY6M1C9</accession>
<gene>
    <name evidence="2" type="ORF">K5I29_04860</name>
</gene>
<evidence type="ECO:0000313" key="2">
    <source>
        <dbReference type="EMBL" id="UYW02236.1"/>
    </source>
</evidence>
<name>A0ABY6M1C9_9FLAO</name>
<feature type="signal peptide" evidence="1">
    <location>
        <begin position="1"/>
        <end position="18"/>
    </location>
</feature>
<protein>
    <submittedName>
        <fullName evidence="2">Uncharacterized protein</fullName>
    </submittedName>
</protein>
<dbReference type="NCBIfam" id="NF040941">
    <property type="entry name" value="GGGWT_bact"/>
    <property type="match status" value="1"/>
</dbReference>
<dbReference type="RefSeq" id="WP_264434735.1">
    <property type="nucleotide sequence ID" value="NZ_CP081495.1"/>
</dbReference>
<dbReference type="InterPro" id="IPR036056">
    <property type="entry name" value="Fibrinogen-like_C"/>
</dbReference>
<evidence type="ECO:0000256" key="1">
    <source>
        <dbReference type="SAM" id="SignalP"/>
    </source>
</evidence>
<dbReference type="SUPFAM" id="SSF56496">
    <property type="entry name" value="Fibrinogen C-terminal domain-like"/>
    <property type="match status" value="1"/>
</dbReference>
<organism evidence="2 3">
    <name type="scientific">Flavobacterium agricola</name>
    <dbReference type="NCBI Taxonomy" id="2870839"/>
    <lineage>
        <taxon>Bacteria</taxon>
        <taxon>Pseudomonadati</taxon>
        <taxon>Bacteroidota</taxon>
        <taxon>Flavobacteriia</taxon>
        <taxon>Flavobacteriales</taxon>
        <taxon>Flavobacteriaceae</taxon>
        <taxon>Flavobacterium</taxon>
    </lineage>
</organism>
<keyword evidence="3" id="KW-1185">Reference proteome</keyword>
<keyword evidence="1" id="KW-0732">Signal</keyword>
<proteinExistence type="predicted"/>
<dbReference type="EMBL" id="CP081495">
    <property type="protein sequence ID" value="UYW02236.1"/>
    <property type="molecule type" value="Genomic_DNA"/>
</dbReference>
<dbReference type="Gene3D" id="2.60.120.1000">
    <property type="match status" value="1"/>
</dbReference>
<evidence type="ECO:0000313" key="3">
    <source>
        <dbReference type="Proteomes" id="UP001163328"/>
    </source>
</evidence>
<sequence>MKKIFFFIFSIITLNSFAQVGINTHTPKASLEIAFDADSSVPSGVLVPRMTVAELEATTVTLTADHHGTLIFITDGESGTKDETREIKGSGFYHYHSTFKKWILNDTEPWMSKETNSAARLNSESIYQLGSVGVGHSQIDNSAQLDISASNKGLLIPRLTTQQRNTLSETAANGLMIFNTTTNCLNYWEGNLKQWLSLCGTYDPAEFNLLDCTSPTGPSEKLLQGQGLVSTSDTYTVKINVTQIGTYTILIYTANGYSYSKTGVFTQTGSHTIVLEGQGTPAKPGNDEVKLRFNGIEITPNCTLPTVEVSPASTTFDIVCTTTPTLGPGEYKNAISMTGSNYVEFDLASVTTPGSIIITSNNQNGISFSSNAITISTGDTKIRLYAQGTPTNIGTFTYNIQLPGTSVTACSFQIKFENSTGTFENPATSCLEILNNDSSTKDGYFWVQVGGSAKYKTYCDMSNGGWTLISSQSEKTLISSPYRNYQHTLTLFAEINAVKDKTTPFNEYNFRLPKNAIDGINKTPSLANPMKLRYSIKQNGHTGTTVTDIENSTVAPKDDIWSNQNYYEIDLHERNPFNTYHTGNIHDHSLKGKLFNLPFEKLNSSNTPRTQFDGNVRGNSYGFYSDFFTGFYGDPGWAGPGTKNYTYTYPAPNADKTFGFNANQINDIFGLYPGETQINHHIGTCSPVGDDFGGPATCSVGAYWTGHRPHNFNNNEGRILQVWFK</sequence>
<feature type="chain" id="PRO_5046919365" evidence="1">
    <location>
        <begin position="19"/>
        <end position="725"/>
    </location>
</feature>
<reference evidence="2" key="1">
    <citation type="submission" date="2021-08" db="EMBL/GenBank/DDBJ databases">
        <title>Flavobacterium sp. strain CC-SYL302.</title>
        <authorList>
            <person name="Lin S.-Y."/>
            <person name="Lee T.-H."/>
            <person name="Young C.-C."/>
        </authorList>
    </citation>
    <scope>NUCLEOTIDE SEQUENCE</scope>
    <source>
        <strain evidence="2">CC-SYL302</strain>
    </source>
</reference>
<dbReference type="Proteomes" id="UP001163328">
    <property type="component" value="Chromosome"/>
</dbReference>